<keyword evidence="2" id="KW-1185">Reference proteome</keyword>
<dbReference type="KEGG" id="snep:Enr13x_26590"/>
<sequence length="108" mass="12533">MNQADVLRHNRQAWDKLVERGDRWTKPVDRATIQRARAGEFAIVLTPTHFPGFSIRSLRPARSSRDAHKAMASIAAERWQKNRAQINRWDGWENGRQENWGQENVASV</sequence>
<dbReference type="AlphaFoldDB" id="A0A518HPP0"/>
<reference evidence="1 2" key="1">
    <citation type="submission" date="2019-03" db="EMBL/GenBank/DDBJ databases">
        <title>Deep-cultivation of Planctomycetes and their phenomic and genomic characterization uncovers novel biology.</title>
        <authorList>
            <person name="Wiegand S."/>
            <person name="Jogler M."/>
            <person name="Boedeker C."/>
            <person name="Pinto D."/>
            <person name="Vollmers J."/>
            <person name="Rivas-Marin E."/>
            <person name="Kohn T."/>
            <person name="Peeters S.H."/>
            <person name="Heuer A."/>
            <person name="Rast P."/>
            <person name="Oberbeckmann S."/>
            <person name="Bunk B."/>
            <person name="Jeske O."/>
            <person name="Meyerdierks A."/>
            <person name="Storesund J.E."/>
            <person name="Kallscheuer N."/>
            <person name="Luecker S."/>
            <person name="Lage O.M."/>
            <person name="Pohl T."/>
            <person name="Merkel B.J."/>
            <person name="Hornburger P."/>
            <person name="Mueller R.-W."/>
            <person name="Bruemmer F."/>
            <person name="Labrenz M."/>
            <person name="Spormann A.M."/>
            <person name="Op den Camp H."/>
            <person name="Overmann J."/>
            <person name="Amann R."/>
            <person name="Jetten M.S.M."/>
            <person name="Mascher T."/>
            <person name="Medema M.H."/>
            <person name="Devos D.P."/>
            <person name="Kaster A.-K."/>
            <person name="Ovreas L."/>
            <person name="Rohde M."/>
            <person name="Galperin M.Y."/>
            <person name="Jogler C."/>
        </authorList>
    </citation>
    <scope>NUCLEOTIDE SEQUENCE [LARGE SCALE GENOMIC DNA]</scope>
    <source>
        <strain evidence="1 2">Enr13</strain>
    </source>
</reference>
<evidence type="ECO:0000313" key="1">
    <source>
        <dbReference type="EMBL" id="QDV42809.1"/>
    </source>
</evidence>
<accession>A0A518HPP0</accession>
<organism evidence="1 2">
    <name type="scientific">Stieleria neptunia</name>
    <dbReference type="NCBI Taxonomy" id="2527979"/>
    <lineage>
        <taxon>Bacteria</taxon>
        <taxon>Pseudomonadati</taxon>
        <taxon>Planctomycetota</taxon>
        <taxon>Planctomycetia</taxon>
        <taxon>Pirellulales</taxon>
        <taxon>Pirellulaceae</taxon>
        <taxon>Stieleria</taxon>
    </lineage>
</organism>
<name>A0A518HPP0_9BACT</name>
<dbReference type="OrthoDB" id="9772751at2"/>
<proteinExistence type="predicted"/>
<dbReference type="Proteomes" id="UP000319004">
    <property type="component" value="Chromosome"/>
</dbReference>
<dbReference type="EMBL" id="CP037423">
    <property type="protein sequence ID" value="QDV42809.1"/>
    <property type="molecule type" value="Genomic_DNA"/>
</dbReference>
<evidence type="ECO:0000313" key="2">
    <source>
        <dbReference type="Proteomes" id="UP000319004"/>
    </source>
</evidence>
<dbReference type="RefSeq" id="WP_145386489.1">
    <property type="nucleotide sequence ID" value="NZ_CP037423.1"/>
</dbReference>
<protein>
    <submittedName>
        <fullName evidence="1">Uncharacterized protein</fullName>
    </submittedName>
</protein>
<gene>
    <name evidence="1" type="ORF">Enr13x_26590</name>
</gene>